<dbReference type="InterPro" id="IPR004821">
    <property type="entry name" value="Cyt_trans-like"/>
</dbReference>
<dbReference type="EC" id="5.4.2.9" evidence="4"/>
<dbReference type="Pfam" id="PF01467">
    <property type="entry name" value="CTP_transf_like"/>
    <property type="match status" value="1"/>
</dbReference>
<dbReference type="PANTHER" id="PTHR43793:SF1">
    <property type="entry name" value="FAD SYNTHASE"/>
    <property type="match status" value="1"/>
</dbReference>
<dbReference type="InterPro" id="IPR050385">
    <property type="entry name" value="Archaeal_FAD_synthase"/>
</dbReference>
<dbReference type="InterPro" id="IPR015813">
    <property type="entry name" value="Pyrv/PenolPyrv_kinase-like_dom"/>
</dbReference>
<dbReference type="InterPro" id="IPR039556">
    <property type="entry name" value="ICL/PEPM"/>
</dbReference>
<dbReference type="OrthoDB" id="9771433at2"/>
<evidence type="ECO:0000256" key="2">
    <source>
        <dbReference type="ARBA" id="ARBA00022695"/>
    </source>
</evidence>
<dbReference type="KEGG" id="mmec:FIU01_07270"/>
<dbReference type="Pfam" id="PF13714">
    <property type="entry name" value="PEP_mutase"/>
    <property type="match status" value="1"/>
</dbReference>
<dbReference type="GO" id="GO:0050188">
    <property type="term" value="F:phosphoenolpyruvate mutase activity"/>
    <property type="evidence" value="ECO:0007669"/>
    <property type="project" value="UniProtKB-EC"/>
</dbReference>
<evidence type="ECO:0000313" key="7">
    <source>
        <dbReference type="Proteomes" id="UP000311008"/>
    </source>
</evidence>
<sequence>MASVYVGMTVDILHHGHINIIEQARKYGDVTIGLLSDAAVADHKRLPYLTYEQRKQIVENIRGVVKVVTQDEWDYAPNLLKYKPDIMVHGDDWLEGPLVPYRERARAALAEYGGHLIEIPYTRGVSSNEMLGQIQALGTTPDIRRRTLKRLLAVKPISRFIEAHNPISALIAEHVTAQRNGKTCQFDGFWSSSLTDSTARGKPDIEAVEINSRLSNINDIFDVTTKPLIMDADTGGKLEHFELNVRSMERLGISATIIEDKIGLKKNSLFGNDVPQLQDEIEPFCEKIAAGRAARVSDDFMVIARIESLILEKGIADAVKRAQAYVGAGVDGIMIHSRQKAPDEVFEFAKIFKSEFPTIPLVCVPTSYNKVTEEELAAHGFNLVIYANHMMRAAYPAMQNAAMEILKNGRTAEIEASLMSINDVLELIPGTK</sequence>
<keyword evidence="7" id="KW-1185">Reference proteome</keyword>
<dbReference type="InterPro" id="IPR040442">
    <property type="entry name" value="Pyrv_kinase-like_dom_sf"/>
</dbReference>
<dbReference type="GO" id="GO:0016779">
    <property type="term" value="F:nucleotidyltransferase activity"/>
    <property type="evidence" value="ECO:0007669"/>
    <property type="project" value="UniProtKB-KW"/>
</dbReference>
<dbReference type="InterPro" id="IPR012698">
    <property type="entry name" value="PEnolPyrv_PMutase_core"/>
</dbReference>
<dbReference type="AlphaFoldDB" id="A0A5B8CTV3"/>
<evidence type="ECO:0000256" key="1">
    <source>
        <dbReference type="ARBA" id="ARBA00022679"/>
    </source>
</evidence>
<organism evidence="6 7">
    <name type="scientific">Methylophilus medardicus</name>
    <dbReference type="NCBI Taxonomy" id="2588534"/>
    <lineage>
        <taxon>Bacteria</taxon>
        <taxon>Pseudomonadati</taxon>
        <taxon>Pseudomonadota</taxon>
        <taxon>Betaproteobacteria</taxon>
        <taxon>Nitrosomonadales</taxon>
        <taxon>Methylophilaceae</taxon>
        <taxon>Methylophilus</taxon>
    </lineage>
</organism>
<evidence type="ECO:0000313" key="6">
    <source>
        <dbReference type="EMBL" id="QDC44345.1"/>
    </source>
</evidence>
<protein>
    <recommendedName>
        <fullName evidence="4">phosphoenolpyruvate mutase</fullName>
        <ecNumber evidence="4">5.4.2.9</ecNumber>
    </recommendedName>
</protein>
<dbReference type="RefSeq" id="WP_140003676.1">
    <property type="nucleotide sequence ID" value="NZ_CP040946.1"/>
</dbReference>
<dbReference type="InterPro" id="IPR014729">
    <property type="entry name" value="Rossmann-like_a/b/a_fold"/>
</dbReference>
<dbReference type="NCBIfam" id="TIGR00125">
    <property type="entry name" value="cyt_tran_rel"/>
    <property type="match status" value="1"/>
</dbReference>
<dbReference type="EMBL" id="CP040946">
    <property type="protein sequence ID" value="QDC44345.1"/>
    <property type="molecule type" value="Genomic_DNA"/>
</dbReference>
<dbReference type="CDD" id="cd00377">
    <property type="entry name" value="ICL_PEPM"/>
    <property type="match status" value="1"/>
</dbReference>
<accession>A0A5B8CTV3</accession>
<reference evidence="7" key="1">
    <citation type="journal article" date="2019" name="ISME J.">
        <title>Evolution in action: habitat transition from sediment to the pelagial leads to genome streamlining in Methylophilaceae.</title>
        <authorList>
            <person name="Salcher M."/>
            <person name="Schaefle D."/>
            <person name="Kaspar M."/>
            <person name="Neuenschwander S.M."/>
            <person name="Ghai R."/>
        </authorList>
    </citation>
    <scope>NUCLEOTIDE SEQUENCE [LARGE SCALE GENOMIC DNA]</scope>
    <source>
        <strain evidence="7">MMS-M-51</strain>
    </source>
</reference>
<dbReference type="PANTHER" id="PTHR43793">
    <property type="entry name" value="FAD SYNTHASE"/>
    <property type="match status" value="1"/>
</dbReference>
<evidence type="ECO:0000256" key="4">
    <source>
        <dbReference type="ARBA" id="ARBA00024063"/>
    </source>
</evidence>
<gene>
    <name evidence="6" type="primary">aepX</name>
    <name evidence="6" type="ORF">FIU01_07270</name>
</gene>
<dbReference type="SUPFAM" id="SSF52374">
    <property type="entry name" value="Nucleotidylyl transferase"/>
    <property type="match status" value="1"/>
</dbReference>
<name>A0A5B8CTV3_9PROT</name>
<dbReference type="Gene3D" id="3.40.50.620">
    <property type="entry name" value="HUPs"/>
    <property type="match status" value="1"/>
</dbReference>
<dbReference type="NCBIfam" id="TIGR02320">
    <property type="entry name" value="PEP_mutase"/>
    <property type="match status" value="1"/>
</dbReference>
<evidence type="ECO:0000259" key="5">
    <source>
        <dbReference type="Pfam" id="PF01467"/>
    </source>
</evidence>
<keyword evidence="6" id="KW-0670">Pyruvate</keyword>
<proteinExistence type="predicted"/>
<keyword evidence="2" id="KW-0548">Nucleotidyltransferase</keyword>
<feature type="domain" description="Cytidyltransferase-like" evidence="5">
    <location>
        <begin position="9"/>
        <end position="97"/>
    </location>
</feature>
<evidence type="ECO:0000256" key="3">
    <source>
        <dbReference type="ARBA" id="ARBA00023235"/>
    </source>
</evidence>
<dbReference type="Gene3D" id="3.20.20.60">
    <property type="entry name" value="Phosphoenolpyruvate-binding domains"/>
    <property type="match status" value="1"/>
</dbReference>
<keyword evidence="3 6" id="KW-0413">Isomerase</keyword>
<dbReference type="Proteomes" id="UP000311008">
    <property type="component" value="Chromosome"/>
</dbReference>
<keyword evidence="1" id="KW-0808">Transferase</keyword>
<dbReference type="SUPFAM" id="SSF51621">
    <property type="entry name" value="Phosphoenolpyruvate/pyruvate domain"/>
    <property type="match status" value="1"/>
</dbReference>